<dbReference type="EMBL" id="JAUEPT010000011">
    <property type="protein sequence ID" value="KAK0447740.1"/>
    <property type="molecule type" value="Genomic_DNA"/>
</dbReference>
<protein>
    <submittedName>
        <fullName evidence="1">Uncharacterized protein</fullName>
    </submittedName>
</protein>
<comment type="caution">
    <text evidence="1">The sequence shown here is derived from an EMBL/GenBank/DDBJ whole genome shotgun (WGS) entry which is preliminary data.</text>
</comment>
<reference evidence="1" key="1">
    <citation type="submission" date="2023-06" db="EMBL/GenBank/DDBJ databases">
        <authorList>
            <consortium name="Lawrence Berkeley National Laboratory"/>
            <person name="Ahrendt S."/>
            <person name="Sahu N."/>
            <person name="Indic B."/>
            <person name="Wong-Bajracharya J."/>
            <person name="Merenyi Z."/>
            <person name="Ke H.-M."/>
            <person name="Monk M."/>
            <person name="Kocsube S."/>
            <person name="Drula E."/>
            <person name="Lipzen A."/>
            <person name="Balint B."/>
            <person name="Henrissat B."/>
            <person name="Andreopoulos B."/>
            <person name="Martin F.M."/>
            <person name="Harder C.B."/>
            <person name="Rigling D."/>
            <person name="Ford K.L."/>
            <person name="Foster G.D."/>
            <person name="Pangilinan J."/>
            <person name="Papanicolaou A."/>
            <person name="Barry K."/>
            <person name="LaButti K."/>
            <person name="Viragh M."/>
            <person name="Koriabine M."/>
            <person name="Yan M."/>
            <person name="Riley R."/>
            <person name="Champramary S."/>
            <person name="Plett K.L."/>
            <person name="Tsai I.J."/>
            <person name="Slot J."/>
            <person name="Sipos G."/>
            <person name="Plett J."/>
            <person name="Nagy L.G."/>
            <person name="Grigoriev I.V."/>
        </authorList>
    </citation>
    <scope>NUCLEOTIDE SEQUENCE</scope>
    <source>
        <strain evidence="1">FPL87.14</strain>
    </source>
</reference>
<proteinExistence type="predicted"/>
<gene>
    <name evidence="1" type="ORF">EV421DRAFT_1733583</name>
</gene>
<evidence type="ECO:0000313" key="1">
    <source>
        <dbReference type="EMBL" id="KAK0447740.1"/>
    </source>
</evidence>
<organism evidence="1 2">
    <name type="scientific">Armillaria borealis</name>
    <dbReference type="NCBI Taxonomy" id="47425"/>
    <lineage>
        <taxon>Eukaryota</taxon>
        <taxon>Fungi</taxon>
        <taxon>Dikarya</taxon>
        <taxon>Basidiomycota</taxon>
        <taxon>Agaricomycotina</taxon>
        <taxon>Agaricomycetes</taxon>
        <taxon>Agaricomycetidae</taxon>
        <taxon>Agaricales</taxon>
        <taxon>Marasmiineae</taxon>
        <taxon>Physalacriaceae</taxon>
        <taxon>Armillaria</taxon>
    </lineage>
</organism>
<keyword evidence="2" id="KW-1185">Reference proteome</keyword>
<dbReference type="AlphaFoldDB" id="A0AA39MVV9"/>
<evidence type="ECO:0000313" key="2">
    <source>
        <dbReference type="Proteomes" id="UP001175226"/>
    </source>
</evidence>
<sequence length="172" mass="19859">MESTSTLELSTDLPEANLCHLRLDEPAKPTSPLLKLGEAAQVLMFYSTTATLQMGSRRQLEAYRWTRDKLYWSFRQTQIGLGFDSCAIQEPHINNRYVRIYANLLPNIKEHVYWWTQPFRLGTCSHWKLGIARTFFGTRIARPSWCTGLSYTFLTSPSEEIPRTSRLRAPIG</sequence>
<dbReference type="Proteomes" id="UP001175226">
    <property type="component" value="Unassembled WGS sequence"/>
</dbReference>
<name>A0AA39MVV9_9AGAR</name>
<accession>A0AA39MVV9</accession>